<dbReference type="Pfam" id="PF19056">
    <property type="entry name" value="WD40_2"/>
    <property type="match status" value="1"/>
</dbReference>
<evidence type="ECO:0000256" key="6">
    <source>
        <dbReference type="ARBA" id="ARBA00022989"/>
    </source>
</evidence>
<feature type="region of interest" description="Disordered" evidence="9">
    <location>
        <begin position="576"/>
        <end position="731"/>
    </location>
</feature>
<dbReference type="InterPro" id="IPR039919">
    <property type="entry name" value="ARHGEF10/ARHGEF17"/>
</dbReference>
<keyword evidence="5 10" id="KW-0812">Transmembrane</keyword>
<dbReference type="AlphaFoldDB" id="A0A6A4S5N6"/>
<dbReference type="EMBL" id="VEVO01000015">
    <property type="protein sequence ID" value="KAF0030526.1"/>
    <property type="molecule type" value="Genomic_DNA"/>
</dbReference>
<dbReference type="GO" id="GO:0051056">
    <property type="term" value="P:regulation of small GTPase mediated signal transduction"/>
    <property type="evidence" value="ECO:0007669"/>
    <property type="project" value="UniProtKB-ARBA"/>
</dbReference>
<evidence type="ECO:0000256" key="9">
    <source>
        <dbReference type="SAM" id="MobiDB-lite"/>
    </source>
</evidence>
<evidence type="ECO:0000313" key="13">
    <source>
        <dbReference type="Proteomes" id="UP000438429"/>
    </source>
</evidence>
<dbReference type="SUPFAM" id="SSF48065">
    <property type="entry name" value="DBL homology domain (DH-domain)"/>
    <property type="match status" value="1"/>
</dbReference>
<sequence>MLQMVRTLAQFSIALEEMNENGENTSDEGGGGGGERGGGVGGGGGGGGGEVVGKDAVDQFRNNNGNGNSRRHLNGNGLCPKSHNGELKPLGCCLFPQILLCLSLTQGYMRPLKQPDSGSIVDPLLVDEMFYQIPEILEHHEHFLEQVAGCVGQWHDRQTVGHLLIQSFSKETLANMYSAYIDNFLNAKDAVRIAKEAKPAFHKFLEQNMRENKEKQALGDLMIKPVQRIPRYELLVKDLLKHTAEDHPDHPFLLDAQRDIKRLAEKINKGRRSAEEAEKEARVIQEIEAHIEGVEHILNPQRKFLRQEMVMEAKTVGGKKDRSLFLFSDLIICTTLKRKSGSLRRSSMSLYSAASVIDTSSKYKFLWKLPLEEVEVVKSSTQATNKESIQKMISRLDEDLSTLGQVSKLSETLSFPHQSLDEAIKDLMASVHRELSEKQSLAFSMTFLPTKLEFTTASAESSFVFEFTSPDARSNFEQAFEDAKKKLAMNKDQWEPEFLKAIPIMKTRSGMQFSCASPSHSCPDSGCEVWVCNSDGYVGQVCLLNIKDEPTVEACIAVCSARIICIAAVPGLKGRSVDGHSHTHTHTHTCNHTNIHRERGSEPAPGPPSRAPGQQLHISISHSSLELTERPTGPGAELVPFDSDDTDDEDSPSPSSTLQSQASHSTISSSYGNDEGPGSKDMATETTSSEEEQEFPVASSFGAPGMLGVGGGNRAQAESPMDGRAMRRSSRGSFTRASLEDLLSIDPEAYQSSVWLGTEDGCIHVYQSSDNIRNRKNSMKMQHSASILCILYFDNKVFVSLANGEVIVYQREAGSFWDPQSSQTLVLGTPSSPVTKMVPVGGRLWCGSQNRVLIINTTTLVQEHWFQVGTDSSRCVTCMVAYGQGVWLALQGSAQVKLYHAQTLESLTEVDVAPAVHKMLAGADAIIRQHKAACLRITALLACKDLLWIGTSAGVVLTLVIPAVSSGTGAGTVKSPLVPMGSAHGHTGHVRFLTSIELPEGFDMDFPPPTTDSTGTQSQSGSTVDGNLQRRDSARRRASAHIPPKTNHLVISGGDGYEDFRLTNSSETFVFLDIATAADDARPSTLVVTVFIHQTDHMNIEEYIEEDEEPPLLLSSCPSHAVWLWWDCSSAVSVGGRVCVSALPRRRGAFQALLHVRTVRTVGKGPSAGAGEPINGTVVRSPEEKTAEYAVFALVPVFCVMGLLGILICNILKKKGYRCTADKEGGDEEAATPQKEGSICPYISDDLNEDTISVLVRLITEKKGIYRASTNGDVTYCRS</sequence>
<feature type="region of interest" description="Disordered" evidence="9">
    <location>
        <begin position="21"/>
        <end position="73"/>
    </location>
</feature>
<dbReference type="Gene3D" id="2.30.29.30">
    <property type="entry name" value="Pleckstrin-homology domain (PH domain)/Phosphotyrosine-binding domain (PTB)"/>
    <property type="match status" value="1"/>
</dbReference>
<dbReference type="Proteomes" id="UP000438429">
    <property type="component" value="Unassembled WGS sequence"/>
</dbReference>
<evidence type="ECO:0000313" key="12">
    <source>
        <dbReference type="EMBL" id="KAF0030526.1"/>
    </source>
</evidence>
<gene>
    <name evidence="12" type="ORF">F2P81_017257</name>
</gene>
<dbReference type="Pfam" id="PF12606">
    <property type="entry name" value="RELT"/>
    <property type="match status" value="1"/>
</dbReference>
<organism evidence="12 13">
    <name type="scientific">Scophthalmus maximus</name>
    <name type="common">Turbot</name>
    <name type="synonym">Psetta maxima</name>
    <dbReference type="NCBI Taxonomy" id="52904"/>
    <lineage>
        <taxon>Eukaryota</taxon>
        <taxon>Metazoa</taxon>
        <taxon>Chordata</taxon>
        <taxon>Craniata</taxon>
        <taxon>Vertebrata</taxon>
        <taxon>Euteleostomi</taxon>
        <taxon>Actinopterygii</taxon>
        <taxon>Neopterygii</taxon>
        <taxon>Teleostei</taxon>
        <taxon>Neoteleostei</taxon>
        <taxon>Acanthomorphata</taxon>
        <taxon>Carangaria</taxon>
        <taxon>Pleuronectiformes</taxon>
        <taxon>Pleuronectoidei</taxon>
        <taxon>Scophthalmidae</taxon>
        <taxon>Scophthalmus</taxon>
    </lineage>
</organism>
<feature type="compositionally biased region" description="Low complexity" evidence="9">
    <location>
        <begin position="1011"/>
        <end position="1023"/>
    </location>
</feature>
<evidence type="ECO:0000256" key="5">
    <source>
        <dbReference type="ARBA" id="ARBA00022692"/>
    </source>
</evidence>
<dbReference type="SUPFAM" id="SSF50729">
    <property type="entry name" value="PH domain-like"/>
    <property type="match status" value="1"/>
</dbReference>
<evidence type="ECO:0000256" key="1">
    <source>
        <dbReference type="ARBA" id="ARBA00004162"/>
    </source>
</evidence>
<keyword evidence="7 10" id="KW-0472">Membrane</keyword>
<comment type="caution">
    <text evidence="12">The sequence shown here is derived from an EMBL/GenBank/DDBJ whole genome shotgun (WGS) entry which is preliminary data.</text>
</comment>
<evidence type="ECO:0000256" key="8">
    <source>
        <dbReference type="SAM" id="Coils"/>
    </source>
</evidence>
<dbReference type="SUPFAM" id="SSF50998">
    <property type="entry name" value="Quinoprotein alcohol dehydrogenase-like"/>
    <property type="match status" value="1"/>
</dbReference>
<feature type="compositionally biased region" description="Acidic residues" evidence="9">
    <location>
        <begin position="642"/>
        <end position="651"/>
    </location>
</feature>
<dbReference type="Pfam" id="PF00621">
    <property type="entry name" value="RhoGEF"/>
    <property type="match status" value="1"/>
</dbReference>
<dbReference type="FunFam" id="2.30.29.30:FF:000434">
    <property type="entry name" value="Rho guanine nucleotide exchange factor 17"/>
    <property type="match status" value="1"/>
</dbReference>
<dbReference type="PANTHER" id="PTHR12877:SF15">
    <property type="entry name" value="RHO GUANINE NUCLEOTIDE EXCHANGE FACTOR 17"/>
    <property type="match status" value="1"/>
</dbReference>
<keyword evidence="6 10" id="KW-1133">Transmembrane helix</keyword>
<feature type="transmembrane region" description="Helical" evidence="10">
    <location>
        <begin position="1189"/>
        <end position="1212"/>
    </location>
</feature>
<evidence type="ECO:0000259" key="11">
    <source>
        <dbReference type="PROSITE" id="PS50010"/>
    </source>
</evidence>
<dbReference type="PANTHER" id="PTHR12877">
    <property type="entry name" value="RHO GUANINE NUCLEOTIDE EXCHANGE FACTOR"/>
    <property type="match status" value="1"/>
</dbReference>
<dbReference type="GO" id="GO:0051496">
    <property type="term" value="P:positive regulation of stress fiber assembly"/>
    <property type="evidence" value="ECO:0007669"/>
    <property type="project" value="UniProtKB-ARBA"/>
</dbReference>
<dbReference type="GO" id="GO:0005737">
    <property type="term" value="C:cytoplasm"/>
    <property type="evidence" value="ECO:0007669"/>
    <property type="project" value="UniProtKB-ARBA"/>
</dbReference>
<feature type="region of interest" description="Disordered" evidence="9">
    <location>
        <begin position="1003"/>
        <end position="1047"/>
    </location>
</feature>
<dbReference type="CDD" id="cd00160">
    <property type="entry name" value="RhoGEF"/>
    <property type="match status" value="1"/>
</dbReference>
<dbReference type="Gene3D" id="1.20.900.10">
    <property type="entry name" value="Dbl homology (DH) domain"/>
    <property type="match status" value="1"/>
</dbReference>
<dbReference type="InterPro" id="IPR011993">
    <property type="entry name" value="PH-like_dom_sf"/>
</dbReference>
<reference evidence="12 13" key="1">
    <citation type="submission" date="2019-06" db="EMBL/GenBank/DDBJ databases">
        <title>Draft genomes of female and male turbot (Scophthalmus maximus).</title>
        <authorList>
            <person name="Xu H."/>
            <person name="Xu X.-W."/>
            <person name="Shao C."/>
            <person name="Chen S."/>
        </authorList>
    </citation>
    <scope>NUCLEOTIDE SEQUENCE [LARGE SCALE GENOMIC DNA]</scope>
    <source>
        <strain evidence="12">Ysfricsl-2016a</strain>
        <tissue evidence="12">Blood</tissue>
    </source>
</reference>
<dbReference type="SMART" id="SM00325">
    <property type="entry name" value="RhoGEF"/>
    <property type="match status" value="1"/>
</dbReference>
<evidence type="ECO:0000256" key="2">
    <source>
        <dbReference type="ARBA" id="ARBA00008688"/>
    </source>
</evidence>
<evidence type="ECO:0000256" key="10">
    <source>
        <dbReference type="SAM" id="Phobius"/>
    </source>
</evidence>
<feature type="compositionally biased region" description="Low complexity" evidence="9">
    <location>
        <begin position="652"/>
        <end position="670"/>
    </location>
</feature>
<proteinExistence type="inferred from homology"/>
<dbReference type="FunFam" id="1.20.900.10:FF:000003">
    <property type="entry name" value="Rho guanine nucleotide exchange factor 10 like"/>
    <property type="match status" value="1"/>
</dbReference>
<dbReference type="FunFam" id="2.130.10.10:FF:001918">
    <property type="entry name" value="Si:ch211-248g20.5"/>
    <property type="match status" value="1"/>
</dbReference>
<feature type="compositionally biased region" description="Gly residues" evidence="9">
    <location>
        <begin position="28"/>
        <end position="51"/>
    </location>
</feature>
<dbReference type="InterPro" id="IPR011047">
    <property type="entry name" value="Quinoprotein_ADH-like_sf"/>
</dbReference>
<dbReference type="InterPro" id="IPR035899">
    <property type="entry name" value="DBL_dom_sf"/>
</dbReference>
<dbReference type="GO" id="GO:0030036">
    <property type="term" value="P:actin cytoskeleton organization"/>
    <property type="evidence" value="ECO:0007669"/>
    <property type="project" value="TreeGrafter"/>
</dbReference>
<dbReference type="InterPro" id="IPR022248">
    <property type="entry name" value="TNF_rcpt_RELT"/>
</dbReference>
<evidence type="ECO:0000256" key="4">
    <source>
        <dbReference type="ARBA" id="ARBA00022658"/>
    </source>
</evidence>
<accession>A0A6A4S5N6</accession>
<evidence type="ECO:0000256" key="7">
    <source>
        <dbReference type="ARBA" id="ARBA00023136"/>
    </source>
</evidence>
<protein>
    <recommendedName>
        <fullName evidence="11">DH domain-containing protein</fullName>
    </recommendedName>
</protein>
<feature type="compositionally biased region" description="Low complexity" evidence="9">
    <location>
        <begin position="614"/>
        <end position="625"/>
    </location>
</feature>
<keyword evidence="3" id="KW-1003">Cell membrane</keyword>
<dbReference type="GO" id="GO:0005085">
    <property type="term" value="F:guanyl-nucleotide exchange factor activity"/>
    <property type="evidence" value="ECO:0007669"/>
    <property type="project" value="UniProtKB-KW"/>
</dbReference>
<evidence type="ECO:0000256" key="3">
    <source>
        <dbReference type="ARBA" id="ARBA00022475"/>
    </source>
</evidence>
<dbReference type="Gene3D" id="2.130.10.10">
    <property type="entry name" value="YVTN repeat-like/Quinoprotein amine dehydrogenase"/>
    <property type="match status" value="1"/>
</dbReference>
<keyword evidence="8" id="KW-0175">Coiled coil</keyword>
<dbReference type="InterPro" id="IPR015943">
    <property type="entry name" value="WD40/YVTN_repeat-like_dom_sf"/>
</dbReference>
<feature type="coiled-coil region" evidence="8">
    <location>
        <begin position="253"/>
        <end position="280"/>
    </location>
</feature>
<keyword evidence="4" id="KW-0344">Guanine-nucleotide releasing factor</keyword>
<dbReference type="PROSITE" id="PS50010">
    <property type="entry name" value="DH_2"/>
    <property type="match status" value="1"/>
</dbReference>
<dbReference type="Pfam" id="PF19057">
    <property type="entry name" value="PH_19"/>
    <property type="match status" value="1"/>
</dbReference>
<dbReference type="InterPro" id="IPR000219">
    <property type="entry name" value="DH_dom"/>
</dbReference>
<comment type="similarity">
    <text evidence="2">Belongs to the RELT family.</text>
</comment>
<comment type="subcellular location">
    <subcellularLocation>
        <location evidence="1">Cell membrane</location>
        <topology evidence="1">Single-pass membrane protein</topology>
    </subcellularLocation>
</comment>
<dbReference type="GO" id="GO:0005886">
    <property type="term" value="C:plasma membrane"/>
    <property type="evidence" value="ECO:0007669"/>
    <property type="project" value="UniProtKB-SubCell"/>
</dbReference>
<feature type="domain" description="DH" evidence="11">
    <location>
        <begin position="100"/>
        <end position="270"/>
    </location>
</feature>
<name>A0A6A4S5N6_SCOMX</name>